<feature type="region of interest" description="Disordered" evidence="1">
    <location>
        <begin position="90"/>
        <end position="118"/>
    </location>
</feature>
<feature type="compositionally biased region" description="Polar residues" evidence="1">
    <location>
        <begin position="252"/>
        <end position="262"/>
    </location>
</feature>
<dbReference type="Proteomes" id="UP000664844">
    <property type="component" value="Unassembled WGS sequence"/>
</dbReference>
<protein>
    <submittedName>
        <fullName evidence="3">DUF4340 domain-containing protein</fullName>
    </submittedName>
</protein>
<reference evidence="3 4" key="1">
    <citation type="submission" date="2021-03" db="EMBL/GenBank/DDBJ databases">
        <title>Metabolic Capacity of the Antarctic Cyanobacterium Phormidium pseudopriestleyi that Sustains Oxygenic Photosynthesis in the Presence of Hydrogen Sulfide.</title>
        <authorList>
            <person name="Lumian J.E."/>
            <person name="Jungblut A.D."/>
            <person name="Dillon M.L."/>
            <person name="Hawes I."/>
            <person name="Doran P.T."/>
            <person name="Mackey T.J."/>
            <person name="Dick G.J."/>
            <person name="Grettenberger C.L."/>
            <person name="Sumner D.Y."/>
        </authorList>
    </citation>
    <scope>NUCLEOTIDE SEQUENCE [LARGE SCALE GENOMIC DNA]</scope>
    <source>
        <strain evidence="3 4">FRX01</strain>
    </source>
</reference>
<dbReference type="RefSeq" id="WP_207089005.1">
    <property type="nucleotide sequence ID" value="NZ_JAFLQW010000423.1"/>
</dbReference>
<name>A0ABS3FVZ0_9CYAN</name>
<feature type="region of interest" description="Disordered" evidence="1">
    <location>
        <begin position="227"/>
        <end position="270"/>
    </location>
</feature>
<evidence type="ECO:0000313" key="3">
    <source>
        <dbReference type="EMBL" id="MBO0350532.1"/>
    </source>
</evidence>
<evidence type="ECO:0000313" key="4">
    <source>
        <dbReference type="Proteomes" id="UP000664844"/>
    </source>
</evidence>
<organism evidence="3 4">
    <name type="scientific">Phormidium pseudopriestleyi FRX01</name>
    <dbReference type="NCBI Taxonomy" id="1759528"/>
    <lineage>
        <taxon>Bacteria</taxon>
        <taxon>Bacillati</taxon>
        <taxon>Cyanobacteriota</taxon>
        <taxon>Cyanophyceae</taxon>
        <taxon>Oscillatoriophycideae</taxon>
        <taxon>Oscillatoriales</taxon>
        <taxon>Oscillatoriaceae</taxon>
        <taxon>Phormidium</taxon>
    </lineage>
</organism>
<dbReference type="InterPro" id="IPR025641">
    <property type="entry name" value="DUF4340"/>
</dbReference>
<gene>
    <name evidence="3" type="ORF">J0895_15795</name>
</gene>
<dbReference type="Pfam" id="PF14238">
    <property type="entry name" value="DUF4340"/>
    <property type="match status" value="1"/>
</dbReference>
<evidence type="ECO:0000256" key="1">
    <source>
        <dbReference type="SAM" id="MobiDB-lite"/>
    </source>
</evidence>
<dbReference type="EMBL" id="JAFLQW010000423">
    <property type="protein sequence ID" value="MBO0350532.1"/>
    <property type="molecule type" value="Genomic_DNA"/>
</dbReference>
<feature type="domain" description="DUF4340" evidence="2">
    <location>
        <begin position="125"/>
        <end position="235"/>
    </location>
</feature>
<evidence type="ECO:0000259" key="2">
    <source>
        <dbReference type="Pfam" id="PF14238"/>
    </source>
</evidence>
<sequence>MKFQRSTLLLLFLAASFTGAVYFYEVNVVPSQKAAQENQKQIFTFQEDQVKSFVLTTEERTLRFQRGAIAESREPGEPLWIMEVIESAPNPVETLTPQTPETPETTETPETPETPELAPATPSIPATYPANEAYVAFLLNELVRGKSDRLLSATPQQIRDYGLENPQATIDITLRTGETYQLVVGNRDFTGSNLYAQVDPRRGTLTAQPVLLLSTNLENAVDRPLEEWIQTPEESIEQNRSVPEPFPDEGENQQSPIPNPSQEPEAIDPE</sequence>
<comment type="caution">
    <text evidence="3">The sequence shown here is derived from an EMBL/GenBank/DDBJ whole genome shotgun (WGS) entry which is preliminary data.</text>
</comment>
<accession>A0ABS3FVZ0</accession>
<keyword evidence="4" id="KW-1185">Reference proteome</keyword>
<proteinExistence type="predicted"/>
<feature type="compositionally biased region" description="Low complexity" evidence="1">
    <location>
        <begin position="93"/>
        <end position="118"/>
    </location>
</feature>